<name>A0A067PC42_9AGAM</name>
<accession>A0A067PC42</accession>
<evidence type="ECO:0000256" key="1">
    <source>
        <dbReference type="SAM" id="MobiDB-lite"/>
    </source>
</evidence>
<evidence type="ECO:0000256" key="2">
    <source>
        <dbReference type="SAM" id="Phobius"/>
    </source>
</evidence>
<keyword evidence="2" id="KW-0812">Transmembrane</keyword>
<feature type="compositionally biased region" description="Polar residues" evidence="1">
    <location>
        <begin position="205"/>
        <end position="225"/>
    </location>
</feature>
<keyword evidence="2" id="KW-0472">Membrane</keyword>
<dbReference type="Proteomes" id="UP000027265">
    <property type="component" value="Unassembled WGS sequence"/>
</dbReference>
<feature type="region of interest" description="Disordered" evidence="1">
    <location>
        <begin position="74"/>
        <end position="117"/>
    </location>
</feature>
<feature type="region of interest" description="Disordered" evidence="1">
    <location>
        <begin position="1"/>
        <end position="43"/>
    </location>
</feature>
<protein>
    <submittedName>
        <fullName evidence="3">Uncharacterized protein</fullName>
    </submittedName>
</protein>
<organism evidence="3 4">
    <name type="scientific">Jaapia argillacea MUCL 33604</name>
    <dbReference type="NCBI Taxonomy" id="933084"/>
    <lineage>
        <taxon>Eukaryota</taxon>
        <taxon>Fungi</taxon>
        <taxon>Dikarya</taxon>
        <taxon>Basidiomycota</taxon>
        <taxon>Agaricomycotina</taxon>
        <taxon>Agaricomycetes</taxon>
        <taxon>Agaricomycetidae</taxon>
        <taxon>Jaapiales</taxon>
        <taxon>Jaapiaceae</taxon>
        <taxon>Jaapia</taxon>
    </lineage>
</organism>
<keyword evidence="2" id="KW-1133">Transmembrane helix</keyword>
<sequence>MSTYHHLTISTPKLPVICEADDRPPPYSSPAPPDSEGPSVRPLVTEVARSRDHPVSVSHYPSYPLHNPASASSIHSATNYHGSQNGHPTLVSLSNQSGIETSPPSSRHLSGASFDPVIRDASHPPFVRERNLSSSSFSPSRHPTASSHFSRRTLIALAIVGVFIIGGIVGGVVGTVVGKQHGSSVATAAPAPPSAPDTSEGLPTGAQTQPIGTSSAYPSFITQPVATSSSSSAARATSAIGTGP</sequence>
<feature type="transmembrane region" description="Helical" evidence="2">
    <location>
        <begin position="154"/>
        <end position="177"/>
    </location>
</feature>
<dbReference type="HOGENOM" id="CLU_1138144_0_0_1"/>
<keyword evidence="4" id="KW-1185">Reference proteome</keyword>
<feature type="region of interest" description="Disordered" evidence="1">
    <location>
        <begin position="184"/>
        <end position="244"/>
    </location>
</feature>
<dbReference type="AlphaFoldDB" id="A0A067PC42"/>
<evidence type="ECO:0000313" key="3">
    <source>
        <dbReference type="EMBL" id="KDQ52453.1"/>
    </source>
</evidence>
<feature type="compositionally biased region" description="Polar residues" evidence="1">
    <location>
        <begin position="74"/>
        <end position="108"/>
    </location>
</feature>
<feature type="compositionally biased region" description="Pro residues" evidence="1">
    <location>
        <begin position="25"/>
        <end position="35"/>
    </location>
</feature>
<dbReference type="EMBL" id="KL197740">
    <property type="protein sequence ID" value="KDQ52453.1"/>
    <property type="molecule type" value="Genomic_DNA"/>
</dbReference>
<evidence type="ECO:0000313" key="4">
    <source>
        <dbReference type="Proteomes" id="UP000027265"/>
    </source>
</evidence>
<feature type="compositionally biased region" description="Low complexity" evidence="1">
    <location>
        <begin position="226"/>
        <end position="244"/>
    </location>
</feature>
<reference evidence="4" key="1">
    <citation type="journal article" date="2014" name="Proc. Natl. Acad. Sci. U.S.A.">
        <title>Extensive sampling of basidiomycete genomes demonstrates inadequacy of the white-rot/brown-rot paradigm for wood decay fungi.</title>
        <authorList>
            <person name="Riley R."/>
            <person name="Salamov A.A."/>
            <person name="Brown D.W."/>
            <person name="Nagy L.G."/>
            <person name="Floudas D."/>
            <person name="Held B.W."/>
            <person name="Levasseur A."/>
            <person name="Lombard V."/>
            <person name="Morin E."/>
            <person name="Otillar R."/>
            <person name="Lindquist E.A."/>
            <person name="Sun H."/>
            <person name="LaButti K.M."/>
            <person name="Schmutz J."/>
            <person name="Jabbour D."/>
            <person name="Luo H."/>
            <person name="Baker S.E."/>
            <person name="Pisabarro A.G."/>
            <person name="Walton J.D."/>
            <person name="Blanchette R.A."/>
            <person name="Henrissat B."/>
            <person name="Martin F."/>
            <person name="Cullen D."/>
            <person name="Hibbett D.S."/>
            <person name="Grigoriev I.V."/>
        </authorList>
    </citation>
    <scope>NUCLEOTIDE SEQUENCE [LARGE SCALE GENOMIC DNA]</scope>
    <source>
        <strain evidence="4">MUCL 33604</strain>
    </source>
</reference>
<proteinExistence type="predicted"/>
<feature type="compositionally biased region" description="Polar residues" evidence="1">
    <location>
        <begin position="1"/>
        <end position="11"/>
    </location>
</feature>
<gene>
    <name evidence="3" type="ORF">JAAARDRAFT_40302</name>
</gene>
<dbReference type="InParanoid" id="A0A067PC42"/>